<feature type="region of interest" description="Disordered" evidence="1">
    <location>
        <begin position="226"/>
        <end position="326"/>
    </location>
</feature>
<keyword evidence="3" id="KW-1185">Reference proteome</keyword>
<organism evidence="2 3">
    <name type="scientific">Rhamnella rubrinervis</name>
    <dbReference type="NCBI Taxonomy" id="2594499"/>
    <lineage>
        <taxon>Eukaryota</taxon>
        <taxon>Viridiplantae</taxon>
        <taxon>Streptophyta</taxon>
        <taxon>Embryophyta</taxon>
        <taxon>Tracheophyta</taxon>
        <taxon>Spermatophyta</taxon>
        <taxon>Magnoliopsida</taxon>
        <taxon>eudicotyledons</taxon>
        <taxon>Gunneridae</taxon>
        <taxon>Pentapetalae</taxon>
        <taxon>rosids</taxon>
        <taxon>fabids</taxon>
        <taxon>Rosales</taxon>
        <taxon>Rhamnaceae</taxon>
        <taxon>rhamnoid group</taxon>
        <taxon>Rhamneae</taxon>
        <taxon>Rhamnella</taxon>
    </lineage>
</organism>
<name>A0A8K0E7B2_9ROSA</name>
<feature type="compositionally biased region" description="Basic and acidic residues" evidence="1">
    <location>
        <begin position="256"/>
        <end position="283"/>
    </location>
</feature>
<dbReference type="Proteomes" id="UP000796880">
    <property type="component" value="Unassembled WGS sequence"/>
</dbReference>
<feature type="compositionally biased region" description="Basic and acidic residues" evidence="1">
    <location>
        <begin position="125"/>
        <end position="136"/>
    </location>
</feature>
<feature type="region of interest" description="Disordered" evidence="1">
    <location>
        <begin position="110"/>
        <end position="136"/>
    </location>
</feature>
<dbReference type="EMBL" id="VOIH02000008">
    <property type="protein sequence ID" value="KAF3440704.1"/>
    <property type="molecule type" value="Genomic_DNA"/>
</dbReference>
<dbReference type="AlphaFoldDB" id="A0A8K0E7B2"/>
<evidence type="ECO:0000313" key="3">
    <source>
        <dbReference type="Proteomes" id="UP000796880"/>
    </source>
</evidence>
<reference evidence="2" key="1">
    <citation type="submission" date="2020-03" db="EMBL/GenBank/DDBJ databases">
        <title>A high-quality chromosome-level genome assembly of a woody plant with both climbing and erect habits, Rhamnella rubrinervis.</title>
        <authorList>
            <person name="Lu Z."/>
            <person name="Yang Y."/>
            <person name="Zhu X."/>
            <person name="Sun Y."/>
        </authorList>
    </citation>
    <scope>NUCLEOTIDE SEQUENCE</scope>
    <source>
        <strain evidence="2">BYM</strain>
        <tissue evidence="2">Leaf</tissue>
    </source>
</reference>
<protein>
    <submittedName>
        <fullName evidence="2">Uncharacterized protein</fullName>
    </submittedName>
</protein>
<comment type="caution">
    <text evidence="2">The sequence shown here is derived from an EMBL/GenBank/DDBJ whole genome shotgun (WGS) entry which is preliminary data.</text>
</comment>
<evidence type="ECO:0000313" key="2">
    <source>
        <dbReference type="EMBL" id="KAF3440704.1"/>
    </source>
</evidence>
<sequence length="345" mass="38537">MKPAKRRYTYARKSVVEDAPPVTKAGKTATFCQEGGSMRPLARESGNSAGERGIKFSLLKLFCDYAGSNRHCTAASNLETGSPTKSVIRTLLGLKPKVLRLYFPRLLPLGGRPPEKLPEQPGEQNLERRPLPPNRQKERRLLQRASDLVGFLSCRYGQAQDEDIQGELEATKKKKKDKAVQQRDSSTIRLDSLVGPIVDSLMTRHDRSLLGDDLDEVGLEAEQNALKKKEATSTPAADKAQEDNLAQTNRLGGHKAGLERKWCGRPKIEKDRELEAPDFDSPKRLGGPRRVTPTLAAKEGGQEDLEITSGEDERMKEMPSVNQRASQDFDLNERFLRRGYEIAFE</sequence>
<accession>A0A8K0E7B2</accession>
<evidence type="ECO:0000256" key="1">
    <source>
        <dbReference type="SAM" id="MobiDB-lite"/>
    </source>
</evidence>
<proteinExistence type="predicted"/>
<gene>
    <name evidence="2" type="ORF">FNV43_RR18990</name>
</gene>